<gene>
    <name evidence="2" type="ORF">CEURO_LOCUS15838</name>
</gene>
<sequence>MNADALFSMKKKKSQAQPKKKPSGQKPVEAFFQKDVEPSAASAAAAAEGVREPPTDVATKKKKAGKGESPPTKKQKNVGDVAEKAAPIVIIEEQSSSESPVAGVLTAPSDLPRESLQIPLIKGTAVMHNTIEPRAFLGSITSPLDRRALETYDDEALENKILRSSLTACIALGEQARRLEAWRLHKAEQEETRKKLIHDKDASLRETCMLEEALRQMELKLEAVRMEARAEGKAEAEMAAAKDAKKADVEAEKAKLEAVAAVERAAVDAFVAEGWEAAEREEWVSSVV</sequence>
<reference evidence="2" key="1">
    <citation type="submission" date="2022-07" db="EMBL/GenBank/DDBJ databases">
        <authorList>
            <person name="Macas J."/>
            <person name="Novak P."/>
            <person name="Neumann P."/>
        </authorList>
    </citation>
    <scope>NUCLEOTIDE SEQUENCE</scope>
</reference>
<keyword evidence="3" id="KW-1185">Reference proteome</keyword>
<evidence type="ECO:0000313" key="2">
    <source>
        <dbReference type="EMBL" id="CAH9102571.1"/>
    </source>
</evidence>
<feature type="region of interest" description="Disordered" evidence="1">
    <location>
        <begin position="1"/>
        <end position="80"/>
    </location>
</feature>
<proteinExistence type="predicted"/>
<organism evidence="2 3">
    <name type="scientific">Cuscuta europaea</name>
    <name type="common">European dodder</name>
    <dbReference type="NCBI Taxonomy" id="41803"/>
    <lineage>
        <taxon>Eukaryota</taxon>
        <taxon>Viridiplantae</taxon>
        <taxon>Streptophyta</taxon>
        <taxon>Embryophyta</taxon>
        <taxon>Tracheophyta</taxon>
        <taxon>Spermatophyta</taxon>
        <taxon>Magnoliopsida</taxon>
        <taxon>eudicotyledons</taxon>
        <taxon>Gunneridae</taxon>
        <taxon>Pentapetalae</taxon>
        <taxon>asterids</taxon>
        <taxon>lamiids</taxon>
        <taxon>Solanales</taxon>
        <taxon>Convolvulaceae</taxon>
        <taxon>Cuscuteae</taxon>
        <taxon>Cuscuta</taxon>
        <taxon>Cuscuta subgen. Cuscuta</taxon>
    </lineage>
</organism>
<feature type="compositionally biased region" description="Basic residues" evidence="1">
    <location>
        <begin position="9"/>
        <end position="23"/>
    </location>
</feature>
<protein>
    <submittedName>
        <fullName evidence="2">Uncharacterized protein</fullName>
    </submittedName>
</protein>
<name>A0A9P1EF76_CUSEU</name>
<dbReference type="EMBL" id="CAMAPE010000041">
    <property type="protein sequence ID" value="CAH9102571.1"/>
    <property type="molecule type" value="Genomic_DNA"/>
</dbReference>
<dbReference type="AlphaFoldDB" id="A0A9P1EF76"/>
<evidence type="ECO:0000256" key="1">
    <source>
        <dbReference type="SAM" id="MobiDB-lite"/>
    </source>
</evidence>
<dbReference type="Proteomes" id="UP001152484">
    <property type="component" value="Unassembled WGS sequence"/>
</dbReference>
<accession>A0A9P1EF76</accession>
<comment type="caution">
    <text evidence="2">The sequence shown here is derived from an EMBL/GenBank/DDBJ whole genome shotgun (WGS) entry which is preliminary data.</text>
</comment>
<evidence type="ECO:0000313" key="3">
    <source>
        <dbReference type="Proteomes" id="UP001152484"/>
    </source>
</evidence>